<evidence type="ECO:0000313" key="2">
    <source>
        <dbReference type="EMBL" id="WVX47712.1"/>
    </source>
</evidence>
<name>A0ABZ2BR61_9RHOB</name>
<reference evidence="2 3" key="1">
    <citation type="submission" date="2015-07" db="EMBL/GenBank/DDBJ databases">
        <authorList>
            <person name="Voget S."/>
            <person name="Dogs M."/>
            <person name="Brinkhoff T.H."/>
            <person name="Daniel R."/>
        </authorList>
    </citation>
    <scope>NUCLEOTIDE SEQUENCE [LARGE SCALE GENOMIC DNA]</scope>
    <source>
        <strain evidence="2 3">B14</strain>
    </source>
</reference>
<dbReference type="RefSeq" id="WP_187430272.1">
    <property type="nucleotide sequence ID" value="NZ_CP143423.1"/>
</dbReference>
<accession>A0ABZ2BR61</accession>
<evidence type="ECO:0000313" key="3">
    <source>
        <dbReference type="Proteomes" id="UP001318682"/>
    </source>
</evidence>
<evidence type="ECO:0000256" key="1">
    <source>
        <dbReference type="SAM" id="SignalP"/>
    </source>
</evidence>
<keyword evidence="1" id="KW-0732">Signal</keyword>
<keyword evidence="3" id="KW-1185">Reference proteome</keyword>
<feature type="signal peptide" evidence="1">
    <location>
        <begin position="1"/>
        <end position="32"/>
    </location>
</feature>
<feature type="chain" id="PRO_5047235946" evidence="1">
    <location>
        <begin position="33"/>
        <end position="183"/>
    </location>
</feature>
<reference evidence="3" key="2">
    <citation type="submission" date="2024-01" db="EMBL/GenBank/DDBJ databases">
        <title>Roseobacter fucihabitans sp. nov., isolated from the brown alga Fucus spiralis.</title>
        <authorList>
            <person name="Hahnke S."/>
            <person name="Berger M."/>
            <person name="Schlingloff A."/>
            <person name="Athale I."/>
            <person name="Neumann-Schaal M."/>
            <person name="Adenaya A."/>
            <person name="Poehlein A."/>
            <person name="Daniel R."/>
            <person name="Pertersen J."/>
            <person name="Brinkhoff T."/>
        </authorList>
    </citation>
    <scope>NUCLEOTIDE SEQUENCE [LARGE SCALE GENOMIC DNA]</scope>
    <source>
        <strain evidence="3">B14</strain>
    </source>
</reference>
<organism evidence="2 3">
    <name type="scientific">Roseobacter fucihabitans</name>
    <dbReference type="NCBI Taxonomy" id="1537242"/>
    <lineage>
        <taxon>Bacteria</taxon>
        <taxon>Pseudomonadati</taxon>
        <taxon>Pseudomonadota</taxon>
        <taxon>Alphaproteobacteria</taxon>
        <taxon>Rhodobacterales</taxon>
        <taxon>Roseobacteraceae</taxon>
        <taxon>Roseobacter</taxon>
    </lineage>
</organism>
<dbReference type="Proteomes" id="UP001318682">
    <property type="component" value="Chromosome"/>
</dbReference>
<dbReference type="EMBL" id="CP143423">
    <property type="protein sequence ID" value="WVX47712.1"/>
    <property type="molecule type" value="Genomic_DNA"/>
</dbReference>
<protein>
    <submittedName>
        <fullName evidence="2">Uncharacterized protein</fullName>
    </submittedName>
</protein>
<proteinExistence type="predicted"/>
<sequence>MSRSGFKLPSRMRRASYIPLALVALSTLPAKGQSFDDAVRANTQLATALCLQVMIDRTIAQTTFGASGFAYRAIDRGTNEHGIALGLDHFFDAPADTVKAEVDFPDRNAGICMVYTTHLAEPAFADIVAATIFQRFPGAQVRGPTEWFISTPSGLPLIVSTSTINRHRYEAPGTVMVSMGYPG</sequence>
<gene>
    <name evidence="2" type="ORF">ROLI_007830</name>
</gene>